<dbReference type="Pfam" id="PF02731">
    <property type="entry name" value="SKIP_SNW"/>
    <property type="match status" value="1"/>
</dbReference>
<dbReference type="AlphaFoldDB" id="G0UTT7"/>
<accession>G0UTT7</accession>
<feature type="domain" description="SKI-interacting protein SKIP SNW" evidence="4">
    <location>
        <begin position="169"/>
        <end position="257"/>
    </location>
</feature>
<dbReference type="GO" id="GO:0005681">
    <property type="term" value="C:spliceosomal complex"/>
    <property type="evidence" value="ECO:0007669"/>
    <property type="project" value="InterPro"/>
</dbReference>
<dbReference type="EMBL" id="HE575322">
    <property type="protein sequence ID" value="CCC92801.1"/>
    <property type="molecule type" value="Genomic_DNA"/>
</dbReference>
<evidence type="ECO:0000256" key="2">
    <source>
        <dbReference type="SAM" id="Coils"/>
    </source>
</evidence>
<dbReference type="GO" id="GO:0000398">
    <property type="term" value="P:mRNA splicing, via spliceosome"/>
    <property type="evidence" value="ECO:0007669"/>
    <property type="project" value="InterPro"/>
</dbReference>
<feature type="compositionally biased region" description="Acidic residues" evidence="3">
    <location>
        <begin position="428"/>
        <end position="437"/>
    </location>
</feature>
<dbReference type="PANTHER" id="PTHR12096">
    <property type="entry name" value="NUCLEAR PROTEIN SKIP-RELATED"/>
    <property type="match status" value="1"/>
</dbReference>
<proteinExistence type="inferred from homology"/>
<dbReference type="VEuPathDB" id="TriTrypDB:TcIL3000_9_1980"/>
<organism evidence="5">
    <name type="scientific">Trypanosoma congolense (strain IL3000)</name>
    <dbReference type="NCBI Taxonomy" id="1068625"/>
    <lineage>
        <taxon>Eukaryota</taxon>
        <taxon>Discoba</taxon>
        <taxon>Euglenozoa</taxon>
        <taxon>Kinetoplastea</taxon>
        <taxon>Metakinetoplastina</taxon>
        <taxon>Trypanosomatida</taxon>
        <taxon>Trypanosomatidae</taxon>
        <taxon>Trypanosoma</taxon>
        <taxon>Nannomonas</taxon>
    </lineage>
</organism>
<feature type="region of interest" description="Disordered" evidence="3">
    <location>
        <begin position="137"/>
        <end position="164"/>
    </location>
</feature>
<reference evidence="5" key="1">
    <citation type="journal article" date="2012" name="Proc. Natl. Acad. Sci. U.S.A.">
        <title>Antigenic diversity is generated by distinct evolutionary mechanisms in African trypanosome species.</title>
        <authorList>
            <person name="Jackson A.P."/>
            <person name="Berry A."/>
            <person name="Aslett M."/>
            <person name="Allison H.C."/>
            <person name="Burton P."/>
            <person name="Vavrova-Anderson J."/>
            <person name="Brown R."/>
            <person name="Browne H."/>
            <person name="Corton N."/>
            <person name="Hauser H."/>
            <person name="Gamble J."/>
            <person name="Gilderthorp R."/>
            <person name="Marcello L."/>
            <person name="McQuillan J."/>
            <person name="Otto T.D."/>
            <person name="Quail M.A."/>
            <person name="Sanders M.J."/>
            <person name="van Tonder A."/>
            <person name="Ginger M.L."/>
            <person name="Field M.C."/>
            <person name="Barry J.D."/>
            <person name="Hertz-Fowler C."/>
            <person name="Berriman M."/>
        </authorList>
    </citation>
    <scope>NUCLEOTIDE SEQUENCE</scope>
    <source>
        <strain evidence="5">IL3000</strain>
    </source>
</reference>
<dbReference type="InterPro" id="IPR004015">
    <property type="entry name" value="SKI-int_prot_SKIP_SNW-dom"/>
</dbReference>
<sequence>MYGSNDDGGAFAEYHYAQYPLGLGKELPPLFVRAAAAALQKKMTATSVLAAGQANHSALVAVPNRSETPSNSCEVDGGDRLVETTRRTKEALELALKEQLDAEDERDLSGRTRRFREQKKPALELALPANIGETGLYDPAPIVRSPTREPKKSTDSMFGDGEDSTGGSVVVPFSISNWKNKRKLIISLDQRLAHQAEVQPVGGGKISDNVMQLAIAMQQARRDVEAEQIAREKARREEEERLQAEREAEATKRAREILEKAADVSSSSVNSRKETREERLERIRLERDLREREKQQEARHRRLVKAAARLGMTVEALEADDDLLRNVDNPTAARSGLVPDVVGMSRREGGPLMDARGTETERPPTIYADEEEGVRPSGTSAIRKGVFGSAVISNEGIRREMEALAKLEAQGSEPKDGLRLAGDGEASSAEEDEDDGLGVDKLMKRRKRRL</sequence>
<evidence type="ECO:0000313" key="5">
    <source>
        <dbReference type="EMBL" id="CCC92801.1"/>
    </source>
</evidence>
<feature type="coiled-coil region" evidence="2">
    <location>
        <begin position="217"/>
        <end position="261"/>
    </location>
</feature>
<feature type="region of interest" description="Disordered" evidence="3">
    <location>
        <begin position="408"/>
        <end position="450"/>
    </location>
</feature>
<dbReference type="InterPro" id="IPR017862">
    <property type="entry name" value="SKI-int_prot_SKIP"/>
</dbReference>
<name>G0UTT7_TRYCI</name>
<comment type="similarity">
    <text evidence="1">Belongs to the SNW family.</text>
</comment>
<keyword evidence="2" id="KW-0175">Coiled coil</keyword>
<evidence type="ECO:0000256" key="3">
    <source>
        <dbReference type="SAM" id="MobiDB-lite"/>
    </source>
</evidence>
<evidence type="ECO:0000256" key="1">
    <source>
        <dbReference type="ARBA" id="ARBA00010197"/>
    </source>
</evidence>
<evidence type="ECO:0000259" key="4">
    <source>
        <dbReference type="Pfam" id="PF02731"/>
    </source>
</evidence>
<feature type="region of interest" description="Disordered" evidence="3">
    <location>
        <begin position="342"/>
        <end position="361"/>
    </location>
</feature>
<gene>
    <name evidence="5" type="ORF">TCIL3000_9_1980</name>
</gene>
<protein>
    <recommendedName>
        <fullName evidence="4">SKI-interacting protein SKIP SNW domain-containing protein</fullName>
    </recommendedName>
</protein>